<dbReference type="Proteomes" id="UP000252795">
    <property type="component" value="Unassembled WGS sequence"/>
</dbReference>
<proteinExistence type="predicted"/>
<evidence type="ECO:0000256" key="1">
    <source>
        <dbReference type="ARBA" id="ARBA00022603"/>
    </source>
</evidence>
<keyword evidence="2 5" id="KW-0808">Transferase</keyword>
<dbReference type="Pfam" id="PF13489">
    <property type="entry name" value="Methyltransf_23"/>
    <property type="match status" value="1"/>
</dbReference>
<keyword evidence="1 5" id="KW-0489">Methyltransferase</keyword>
<dbReference type="EMBL" id="QPJB01000001">
    <property type="protein sequence ID" value="RCW37732.1"/>
    <property type="molecule type" value="Genomic_DNA"/>
</dbReference>
<dbReference type="AlphaFoldDB" id="A0A368V9D7"/>
<evidence type="ECO:0000313" key="5">
    <source>
        <dbReference type="EMBL" id="RCW37732.1"/>
    </source>
</evidence>
<dbReference type="PANTHER" id="PTHR43464:SF19">
    <property type="entry name" value="UBIQUINONE BIOSYNTHESIS O-METHYLTRANSFERASE, MITOCHONDRIAL"/>
    <property type="match status" value="1"/>
</dbReference>
<evidence type="ECO:0000313" key="4">
    <source>
        <dbReference type="EMBL" id="RBP76886.1"/>
    </source>
</evidence>
<dbReference type="Gene3D" id="3.40.50.150">
    <property type="entry name" value="Vaccinia Virus protein VP39"/>
    <property type="match status" value="1"/>
</dbReference>
<accession>A0A368V9D7</accession>
<evidence type="ECO:0000256" key="3">
    <source>
        <dbReference type="ARBA" id="ARBA00022691"/>
    </source>
</evidence>
<keyword evidence="3" id="KW-0949">S-adenosyl-L-methionine</keyword>
<dbReference type="SUPFAM" id="SSF53335">
    <property type="entry name" value="S-adenosyl-L-methionine-dependent methyltransferases"/>
    <property type="match status" value="1"/>
</dbReference>
<keyword evidence="7" id="KW-1185">Reference proteome</keyword>
<reference evidence="5 6" key="1">
    <citation type="submission" date="2018-07" db="EMBL/GenBank/DDBJ databases">
        <title>Freshwater and sediment microbial communities from various areas in North America, analyzing microbe dynamics in response to fracking.</title>
        <authorList>
            <person name="Lamendella R."/>
        </authorList>
    </citation>
    <scope>NUCLEOTIDE SEQUENCE [LARGE SCALE GENOMIC DNA]</scope>
    <source>
        <strain evidence="5 6">114E</strain>
        <strain evidence="4 7">114E_o</strain>
    </source>
</reference>
<evidence type="ECO:0000256" key="2">
    <source>
        <dbReference type="ARBA" id="ARBA00022679"/>
    </source>
</evidence>
<dbReference type="Proteomes" id="UP000253065">
    <property type="component" value="Unassembled WGS sequence"/>
</dbReference>
<dbReference type="CDD" id="cd02440">
    <property type="entry name" value="AdoMet_MTases"/>
    <property type="match status" value="1"/>
</dbReference>
<gene>
    <name evidence="5" type="ORF">DET51_10168</name>
    <name evidence="4" type="ORF">DET64_10169</name>
</gene>
<protein>
    <submittedName>
        <fullName evidence="5">Methyltransferase family protein</fullName>
    </submittedName>
</protein>
<name>A0A368V9D7_MARNT</name>
<organism evidence="5 6">
    <name type="scientific">Marinobacter nauticus</name>
    <name type="common">Marinobacter hydrocarbonoclasticus</name>
    <name type="synonym">Marinobacter aquaeolei</name>
    <dbReference type="NCBI Taxonomy" id="2743"/>
    <lineage>
        <taxon>Bacteria</taxon>
        <taxon>Pseudomonadati</taxon>
        <taxon>Pseudomonadota</taxon>
        <taxon>Gammaproteobacteria</taxon>
        <taxon>Pseudomonadales</taxon>
        <taxon>Marinobacteraceae</taxon>
        <taxon>Marinobacter</taxon>
    </lineage>
</organism>
<dbReference type="RefSeq" id="WP_113878839.1">
    <property type="nucleotide sequence ID" value="NZ_QNSA01000001.1"/>
</dbReference>
<dbReference type="GO" id="GO:0008168">
    <property type="term" value="F:methyltransferase activity"/>
    <property type="evidence" value="ECO:0007669"/>
    <property type="project" value="UniProtKB-KW"/>
</dbReference>
<dbReference type="GO" id="GO:0032259">
    <property type="term" value="P:methylation"/>
    <property type="evidence" value="ECO:0007669"/>
    <property type="project" value="UniProtKB-KW"/>
</dbReference>
<sequence length="222" mass="24627">MSSSSNKPSELAQSWITNAELWTSAVRDGDIESRRLVTDQAMINAVLAQHPRRVLDLGCGEGWLVRALASHGVDCVGVDGSPGLIEAARSLGGGRFHVCTYSELVDDARKIGHNFDVVSVNFAILHEDVAGLLRALRPLLAPRGRMVMQTVHPWSVSGPYLDGWRNEDFRDFPGTWQSMPWYFRTLGSWVALFRDCGYSIIELTEPRHPSTELPLSLLVVVE</sequence>
<evidence type="ECO:0000313" key="7">
    <source>
        <dbReference type="Proteomes" id="UP000253065"/>
    </source>
</evidence>
<dbReference type="PANTHER" id="PTHR43464">
    <property type="entry name" value="METHYLTRANSFERASE"/>
    <property type="match status" value="1"/>
</dbReference>
<dbReference type="InterPro" id="IPR029063">
    <property type="entry name" value="SAM-dependent_MTases_sf"/>
</dbReference>
<evidence type="ECO:0000313" key="6">
    <source>
        <dbReference type="Proteomes" id="UP000252795"/>
    </source>
</evidence>
<dbReference type="EMBL" id="QNSA01000001">
    <property type="protein sequence ID" value="RBP76886.1"/>
    <property type="molecule type" value="Genomic_DNA"/>
</dbReference>
<comment type="caution">
    <text evidence="5">The sequence shown here is derived from an EMBL/GenBank/DDBJ whole genome shotgun (WGS) entry which is preliminary data.</text>
</comment>